<evidence type="ECO:0000313" key="2">
    <source>
        <dbReference type="EMBL" id="MBU8824405.1"/>
    </source>
</evidence>
<keyword evidence="3" id="KW-1185">Reference proteome</keyword>
<proteinExistence type="predicted"/>
<gene>
    <name evidence="2" type="ORF">KL859_16195</name>
</gene>
<name>A0ABS6HS94_MYCGD</name>
<dbReference type="Gene3D" id="1.10.260.40">
    <property type="entry name" value="lambda repressor-like DNA-binding domains"/>
    <property type="match status" value="1"/>
</dbReference>
<evidence type="ECO:0000259" key="1">
    <source>
        <dbReference type="PROSITE" id="PS50943"/>
    </source>
</evidence>
<accession>A0ABS6HS94</accession>
<reference evidence="2 3" key="1">
    <citation type="submission" date="2021-05" db="EMBL/GenBank/DDBJ databases">
        <title>Draft Genome Sequences of Clinical Respiratory Isolates of Mycobacterium goodii Recovered in Ireland.</title>
        <authorList>
            <person name="Flanagan P.R."/>
            <person name="Mok S."/>
            <person name="Roycroft E."/>
            <person name="Rogers T.R."/>
            <person name="Fitzgibbon M."/>
        </authorList>
    </citation>
    <scope>NUCLEOTIDE SEQUENCE [LARGE SCALE GENOMIC DNA]</scope>
    <source>
        <strain evidence="2 3">14IE55</strain>
    </source>
</reference>
<dbReference type="Proteomes" id="UP000696413">
    <property type="component" value="Unassembled WGS sequence"/>
</dbReference>
<dbReference type="RefSeq" id="WP_214395112.1">
    <property type="nucleotide sequence ID" value="NZ_JAHBOL010000016.1"/>
</dbReference>
<dbReference type="CDD" id="cd00093">
    <property type="entry name" value="HTH_XRE"/>
    <property type="match status" value="1"/>
</dbReference>
<dbReference type="InterPro" id="IPR010982">
    <property type="entry name" value="Lambda_DNA-bd_dom_sf"/>
</dbReference>
<comment type="caution">
    <text evidence="2">The sequence shown here is derived from an EMBL/GenBank/DDBJ whole genome shotgun (WGS) entry which is preliminary data.</text>
</comment>
<evidence type="ECO:0000313" key="3">
    <source>
        <dbReference type="Proteomes" id="UP000696413"/>
    </source>
</evidence>
<dbReference type="InterPro" id="IPR001387">
    <property type="entry name" value="Cro/C1-type_HTH"/>
</dbReference>
<dbReference type="Pfam" id="PF01381">
    <property type="entry name" value="HTH_3"/>
    <property type="match status" value="1"/>
</dbReference>
<dbReference type="SUPFAM" id="SSF47413">
    <property type="entry name" value="lambda repressor-like DNA-binding domains"/>
    <property type="match status" value="1"/>
</dbReference>
<organism evidence="2 3">
    <name type="scientific">Mycolicibacterium goodii</name>
    <name type="common">Mycobacterium goodii</name>
    <dbReference type="NCBI Taxonomy" id="134601"/>
    <lineage>
        <taxon>Bacteria</taxon>
        <taxon>Bacillati</taxon>
        <taxon>Actinomycetota</taxon>
        <taxon>Actinomycetes</taxon>
        <taxon>Mycobacteriales</taxon>
        <taxon>Mycobacteriaceae</taxon>
        <taxon>Mycolicibacterium</taxon>
    </lineage>
</organism>
<dbReference type="PROSITE" id="PS50943">
    <property type="entry name" value="HTH_CROC1"/>
    <property type="match status" value="1"/>
</dbReference>
<dbReference type="EMBL" id="JAHBOM010000011">
    <property type="protein sequence ID" value="MBU8824405.1"/>
    <property type="molecule type" value="Genomic_DNA"/>
</dbReference>
<feature type="domain" description="HTH cro/C1-type" evidence="1">
    <location>
        <begin position="12"/>
        <end position="71"/>
    </location>
</feature>
<protein>
    <submittedName>
        <fullName evidence="2">Helix-turn-helix domain-containing protein</fullName>
    </submittedName>
</protein>
<dbReference type="SMART" id="SM00530">
    <property type="entry name" value="HTH_XRE"/>
    <property type="match status" value="1"/>
</dbReference>
<sequence>MSQDEEWFASNLKSMREEFGLTQAALAKEMTREGFRWHQATVYKVENGERQIQLGEARCIAGLFKTSLEDMLKPPSDAKHQRQLDYDINRFRNAHDRIAEAVCNFKTAHQSLEKSVEEARSIASTNSQVEARIAVADDLLKITAKRAFEAGVRASNDPEVVVDDYAYGRSAFIHHVFRERYGLVKERIPKSEAEAIANLERLLNEPDA</sequence>